<proteinExistence type="predicted"/>
<dbReference type="Proteomes" id="UP001286313">
    <property type="component" value="Unassembled WGS sequence"/>
</dbReference>
<reference evidence="1" key="1">
    <citation type="submission" date="2023-10" db="EMBL/GenBank/DDBJ databases">
        <title>Genome assemblies of two species of porcelain crab, Petrolisthes cinctipes and Petrolisthes manimaculis (Anomura: Porcellanidae).</title>
        <authorList>
            <person name="Angst P."/>
        </authorList>
    </citation>
    <scope>NUCLEOTIDE SEQUENCE</scope>
    <source>
        <strain evidence="1">PB745_01</strain>
        <tissue evidence="1">Gill</tissue>
    </source>
</reference>
<accession>A0AAE1BI10</accession>
<evidence type="ECO:0000313" key="1">
    <source>
        <dbReference type="EMBL" id="KAK3849409.1"/>
    </source>
</evidence>
<dbReference type="EMBL" id="JAWQEG010008943">
    <property type="protein sequence ID" value="KAK3849409.1"/>
    <property type="molecule type" value="Genomic_DNA"/>
</dbReference>
<name>A0AAE1BI10_PETCI</name>
<evidence type="ECO:0000313" key="2">
    <source>
        <dbReference type="Proteomes" id="UP001286313"/>
    </source>
</evidence>
<dbReference type="AlphaFoldDB" id="A0AAE1BI10"/>
<keyword evidence="2" id="KW-1185">Reference proteome</keyword>
<organism evidence="1 2">
    <name type="scientific">Petrolisthes cinctipes</name>
    <name type="common">Flat porcelain crab</name>
    <dbReference type="NCBI Taxonomy" id="88211"/>
    <lineage>
        <taxon>Eukaryota</taxon>
        <taxon>Metazoa</taxon>
        <taxon>Ecdysozoa</taxon>
        <taxon>Arthropoda</taxon>
        <taxon>Crustacea</taxon>
        <taxon>Multicrustacea</taxon>
        <taxon>Malacostraca</taxon>
        <taxon>Eumalacostraca</taxon>
        <taxon>Eucarida</taxon>
        <taxon>Decapoda</taxon>
        <taxon>Pleocyemata</taxon>
        <taxon>Anomura</taxon>
        <taxon>Galatheoidea</taxon>
        <taxon>Porcellanidae</taxon>
        <taxon>Petrolisthes</taxon>
    </lineage>
</organism>
<gene>
    <name evidence="1" type="ORF">Pcinc_043838</name>
</gene>
<protein>
    <submittedName>
        <fullName evidence="1">Uncharacterized protein</fullName>
    </submittedName>
</protein>
<sequence>MCSLECLPSSRLSPCLPPYALYPLCLPPSPLILLPNLLTLSATKSFNSLCLPPNPFIHSATKPFYSLCLPPSPLILPPNSLSPSVCHQTLLLTLSATTSPLSLCLPPNPFTPSVCHQTFSLTLSATKFFSTTSSSYSVLCSTLRLLSCISSLSSITGHPPLWSRLRALLEGRVYFMRLISHAGDADDTAPGPLGKNSRGHKFRLLLLPFSDTNLLYFYFL</sequence>
<comment type="caution">
    <text evidence="1">The sequence shown here is derived from an EMBL/GenBank/DDBJ whole genome shotgun (WGS) entry which is preliminary data.</text>
</comment>